<name>A0A2I0A1E6_9ASPA</name>
<evidence type="ECO:0000256" key="4">
    <source>
        <dbReference type="SAM" id="MobiDB-lite"/>
    </source>
</evidence>
<accession>A0A2I0A1E6</accession>
<feature type="domain" description="Nuclear speckle splicing regulatory protein 1 N-terminal" evidence="5">
    <location>
        <begin position="69"/>
        <end position="172"/>
    </location>
</feature>
<dbReference type="InterPro" id="IPR018612">
    <property type="entry name" value="NSRP1_N"/>
</dbReference>
<dbReference type="OrthoDB" id="446635at2759"/>
<dbReference type="GO" id="GO:0000381">
    <property type="term" value="P:regulation of alternative mRNA splicing, via spliceosome"/>
    <property type="evidence" value="ECO:0007669"/>
    <property type="project" value="InterPro"/>
</dbReference>
<comment type="similarity">
    <text evidence="1">Belongs to the NSRP1 family.</text>
</comment>
<evidence type="ECO:0000256" key="1">
    <source>
        <dbReference type="ARBA" id="ARBA00010126"/>
    </source>
</evidence>
<keyword evidence="2 3" id="KW-0175">Coiled coil</keyword>
<feature type="coiled-coil region" evidence="3">
    <location>
        <begin position="146"/>
        <end position="173"/>
    </location>
</feature>
<protein>
    <recommendedName>
        <fullName evidence="5">Nuclear speckle splicing regulatory protein 1 N-terminal domain-containing protein</fullName>
    </recommendedName>
</protein>
<reference evidence="6 7" key="1">
    <citation type="journal article" date="2017" name="Nature">
        <title>The Apostasia genome and the evolution of orchids.</title>
        <authorList>
            <person name="Zhang G.Q."/>
            <person name="Liu K.W."/>
            <person name="Li Z."/>
            <person name="Lohaus R."/>
            <person name="Hsiao Y.Y."/>
            <person name="Niu S.C."/>
            <person name="Wang J.Y."/>
            <person name="Lin Y.C."/>
            <person name="Xu Q."/>
            <person name="Chen L.J."/>
            <person name="Yoshida K."/>
            <person name="Fujiwara S."/>
            <person name="Wang Z.W."/>
            <person name="Zhang Y.Q."/>
            <person name="Mitsuda N."/>
            <person name="Wang M."/>
            <person name="Liu G.H."/>
            <person name="Pecoraro L."/>
            <person name="Huang H.X."/>
            <person name="Xiao X.J."/>
            <person name="Lin M."/>
            <person name="Wu X.Y."/>
            <person name="Wu W.L."/>
            <person name="Chen Y.Y."/>
            <person name="Chang S.B."/>
            <person name="Sakamoto S."/>
            <person name="Ohme-Takagi M."/>
            <person name="Yagi M."/>
            <person name="Zeng S.J."/>
            <person name="Shen C.Y."/>
            <person name="Yeh C.M."/>
            <person name="Luo Y.B."/>
            <person name="Tsai W.C."/>
            <person name="Van de Peer Y."/>
            <person name="Liu Z.J."/>
        </authorList>
    </citation>
    <scope>NUCLEOTIDE SEQUENCE [LARGE SCALE GENOMIC DNA]</scope>
    <source>
        <strain evidence="7">cv. Shenzhen</strain>
        <tissue evidence="6">Stem</tissue>
    </source>
</reference>
<evidence type="ECO:0000313" key="7">
    <source>
        <dbReference type="Proteomes" id="UP000236161"/>
    </source>
</evidence>
<feature type="region of interest" description="Disordered" evidence="4">
    <location>
        <begin position="17"/>
        <end position="60"/>
    </location>
</feature>
<proteinExistence type="inferred from homology"/>
<gene>
    <name evidence="6" type="ORF">AXF42_Ash014267</name>
</gene>
<keyword evidence="7" id="KW-1185">Reference proteome</keyword>
<dbReference type="PANTHER" id="PTHR30060:SF0">
    <property type="entry name" value="COILED-COIL PROTEIN (DUF2040)-RELATED"/>
    <property type="match status" value="1"/>
</dbReference>
<sequence length="329" mass="37937">MVLPIFGREQEMKKYGLQLRLPPNQQKQTTSKPPLRPVASIFGNDDDEDDVSKEISRQAAKSRVLQMIDEQQKKALEEDPSAFDYDGVYDEMKAASAHSRVQDQSKREKREREHEIIYERKLLKERNKDDHLYVDKEKFVTSAYKKKLAEHEKWIEEEKLRELREEKDDVTKRSDLTDFYFSLNKNVAFGGHSAKISDPSERQSVNTGEEPEGSKSKAESSMQSMRDDRKEVHEHDLGSHNSRDVIGHASPKPHPAFNIPQEKSKSTFSTSDKHDNVKALSDQVYEDEKKADEASGNSKIDGERFKRSEDALAAARERFLARKRAREQG</sequence>
<dbReference type="STRING" id="1088818.A0A2I0A1E6"/>
<dbReference type="PANTHER" id="PTHR30060">
    <property type="entry name" value="INNER MEMBRANE PROTEIN"/>
    <property type="match status" value="1"/>
</dbReference>
<evidence type="ECO:0000259" key="5">
    <source>
        <dbReference type="Pfam" id="PF09745"/>
    </source>
</evidence>
<feature type="compositionally biased region" description="Polar residues" evidence="4">
    <location>
        <begin position="23"/>
        <end position="32"/>
    </location>
</feature>
<feature type="compositionally biased region" description="Basic and acidic residues" evidence="4">
    <location>
        <begin position="225"/>
        <end position="246"/>
    </location>
</feature>
<evidence type="ECO:0000256" key="2">
    <source>
        <dbReference type="ARBA" id="ARBA00023054"/>
    </source>
</evidence>
<dbReference type="AlphaFoldDB" id="A0A2I0A1E6"/>
<dbReference type="EMBL" id="KZ452039">
    <property type="protein sequence ID" value="PKA49365.1"/>
    <property type="molecule type" value="Genomic_DNA"/>
</dbReference>
<feature type="region of interest" description="Disordered" evidence="4">
    <location>
        <begin position="190"/>
        <end position="308"/>
    </location>
</feature>
<organism evidence="6 7">
    <name type="scientific">Apostasia shenzhenica</name>
    <dbReference type="NCBI Taxonomy" id="1088818"/>
    <lineage>
        <taxon>Eukaryota</taxon>
        <taxon>Viridiplantae</taxon>
        <taxon>Streptophyta</taxon>
        <taxon>Embryophyta</taxon>
        <taxon>Tracheophyta</taxon>
        <taxon>Spermatophyta</taxon>
        <taxon>Magnoliopsida</taxon>
        <taxon>Liliopsida</taxon>
        <taxon>Asparagales</taxon>
        <taxon>Orchidaceae</taxon>
        <taxon>Apostasioideae</taxon>
        <taxon>Apostasia</taxon>
    </lineage>
</organism>
<evidence type="ECO:0000256" key="3">
    <source>
        <dbReference type="SAM" id="Coils"/>
    </source>
</evidence>
<dbReference type="Proteomes" id="UP000236161">
    <property type="component" value="Unassembled WGS sequence"/>
</dbReference>
<evidence type="ECO:0000313" key="6">
    <source>
        <dbReference type="EMBL" id="PKA49365.1"/>
    </source>
</evidence>
<dbReference type="Pfam" id="PF09745">
    <property type="entry name" value="NSRP1_N"/>
    <property type="match status" value="1"/>
</dbReference>